<dbReference type="AlphaFoldDB" id="U4KXD8"/>
<evidence type="ECO:0000313" key="1">
    <source>
        <dbReference type="EMBL" id="CCX06125.1"/>
    </source>
</evidence>
<accession>U4KXD8</accession>
<sequence length="20" mass="2466">MIHVTHPQALSSIHQYRYQR</sequence>
<proteinExistence type="predicted"/>
<organism evidence="1 2">
    <name type="scientific">Pyronema omphalodes (strain CBS 100304)</name>
    <name type="common">Pyronema confluens</name>
    <dbReference type="NCBI Taxonomy" id="1076935"/>
    <lineage>
        <taxon>Eukaryota</taxon>
        <taxon>Fungi</taxon>
        <taxon>Dikarya</taxon>
        <taxon>Ascomycota</taxon>
        <taxon>Pezizomycotina</taxon>
        <taxon>Pezizomycetes</taxon>
        <taxon>Pezizales</taxon>
        <taxon>Pyronemataceae</taxon>
        <taxon>Pyronema</taxon>
    </lineage>
</organism>
<name>U4KXD8_PYROM</name>
<protein>
    <submittedName>
        <fullName evidence="1">Uncharacterized protein</fullName>
    </submittedName>
</protein>
<evidence type="ECO:0000313" key="2">
    <source>
        <dbReference type="Proteomes" id="UP000018144"/>
    </source>
</evidence>
<keyword evidence="2" id="KW-1185">Reference proteome</keyword>
<gene>
    <name evidence="1" type="ORF">PCON_05712</name>
</gene>
<dbReference type="Proteomes" id="UP000018144">
    <property type="component" value="Unassembled WGS sequence"/>
</dbReference>
<dbReference type="EMBL" id="HF935280">
    <property type="protein sequence ID" value="CCX06125.1"/>
    <property type="molecule type" value="Genomic_DNA"/>
</dbReference>
<reference evidence="1 2" key="1">
    <citation type="journal article" date="2013" name="PLoS Genet.">
        <title>The genome and development-dependent transcriptomes of Pyronema confluens: a window into fungal evolution.</title>
        <authorList>
            <person name="Traeger S."/>
            <person name="Altegoer F."/>
            <person name="Freitag M."/>
            <person name="Gabaldon T."/>
            <person name="Kempken F."/>
            <person name="Kumar A."/>
            <person name="Marcet-Houben M."/>
            <person name="Poggeler S."/>
            <person name="Stajich J.E."/>
            <person name="Nowrousian M."/>
        </authorList>
    </citation>
    <scope>NUCLEOTIDE SEQUENCE [LARGE SCALE GENOMIC DNA]</scope>
    <source>
        <strain evidence="2">CBS 100304</strain>
        <tissue evidence="1">Vegetative mycelium</tissue>
    </source>
</reference>